<dbReference type="InterPro" id="IPR036390">
    <property type="entry name" value="WH_DNA-bd_sf"/>
</dbReference>
<reference evidence="1" key="1">
    <citation type="submission" date="2019-08" db="EMBL/GenBank/DDBJ databases">
        <authorList>
            <person name="Kucharzyk K."/>
            <person name="Murdoch R.W."/>
            <person name="Higgins S."/>
            <person name="Loffler F."/>
        </authorList>
    </citation>
    <scope>NUCLEOTIDE SEQUENCE</scope>
</reference>
<evidence type="ECO:0008006" key="2">
    <source>
        <dbReference type="Google" id="ProtNLM"/>
    </source>
</evidence>
<accession>A0A645AKN9</accession>
<name>A0A645AKN9_9ZZZZ</name>
<protein>
    <recommendedName>
        <fullName evidence="2">HTH marR-type domain-containing protein</fullName>
    </recommendedName>
</protein>
<evidence type="ECO:0000313" key="1">
    <source>
        <dbReference type="EMBL" id="MPM53298.1"/>
    </source>
</evidence>
<dbReference type="EMBL" id="VSSQ01014272">
    <property type="protein sequence ID" value="MPM53298.1"/>
    <property type="molecule type" value="Genomic_DNA"/>
</dbReference>
<organism evidence="1">
    <name type="scientific">bioreactor metagenome</name>
    <dbReference type="NCBI Taxonomy" id="1076179"/>
    <lineage>
        <taxon>unclassified sequences</taxon>
        <taxon>metagenomes</taxon>
        <taxon>ecological metagenomes</taxon>
    </lineage>
</organism>
<proteinExistence type="predicted"/>
<gene>
    <name evidence="1" type="ORF">SDC9_100065</name>
</gene>
<sequence>MLEVLSAKGYVTLCVNKQDKRNLSVALTEKTFLFFTQFETKGAAFLEQLFDGINADLQESARITMETLFNNLGRMKMQYGKSDRHI</sequence>
<dbReference type="SUPFAM" id="SSF46785">
    <property type="entry name" value="Winged helix' DNA-binding domain"/>
    <property type="match status" value="1"/>
</dbReference>
<dbReference type="AlphaFoldDB" id="A0A645AKN9"/>
<comment type="caution">
    <text evidence="1">The sequence shown here is derived from an EMBL/GenBank/DDBJ whole genome shotgun (WGS) entry which is preliminary data.</text>
</comment>
<dbReference type="InterPro" id="IPR036388">
    <property type="entry name" value="WH-like_DNA-bd_sf"/>
</dbReference>
<dbReference type="Gene3D" id="1.10.10.10">
    <property type="entry name" value="Winged helix-like DNA-binding domain superfamily/Winged helix DNA-binding domain"/>
    <property type="match status" value="1"/>
</dbReference>